<proteinExistence type="predicted"/>
<keyword evidence="2" id="KW-1185">Reference proteome</keyword>
<reference evidence="1 2" key="1">
    <citation type="journal article" date="2021" name="Hortic Res">
        <title>High-quality reference genome and annotation aids understanding of berry development for evergreen blueberry (Vaccinium darrowii).</title>
        <authorList>
            <person name="Yu J."/>
            <person name="Hulse-Kemp A.M."/>
            <person name="Babiker E."/>
            <person name="Staton M."/>
        </authorList>
    </citation>
    <scope>NUCLEOTIDE SEQUENCE [LARGE SCALE GENOMIC DNA]</scope>
    <source>
        <strain evidence="2">cv. NJ 8807/NJ 8810</strain>
        <tissue evidence="1">Young leaf</tissue>
    </source>
</reference>
<protein>
    <submittedName>
        <fullName evidence="1">Uncharacterized protein</fullName>
    </submittedName>
</protein>
<accession>A0ACB7YBA5</accession>
<name>A0ACB7YBA5_9ERIC</name>
<dbReference type="EMBL" id="CM037158">
    <property type="protein sequence ID" value="KAH7850780.1"/>
    <property type="molecule type" value="Genomic_DNA"/>
</dbReference>
<comment type="caution">
    <text evidence="1">The sequence shown here is derived from an EMBL/GenBank/DDBJ whole genome shotgun (WGS) entry which is preliminary data.</text>
</comment>
<evidence type="ECO:0000313" key="1">
    <source>
        <dbReference type="EMBL" id="KAH7850780.1"/>
    </source>
</evidence>
<gene>
    <name evidence="1" type="ORF">Vadar_002931</name>
</gene>
<dbReference type="Proteomes" id="UP000828048">
    <property type="component" value="Chromosome 8"/>
</dbReference>
<evidence type="ECO:0000313" key="2">
    <source>
        <dbReference type="Proteomes" id="UP000828048"/>
    </source>
</evidence>
<sequence>MASRGKIQGLGDIQCDAQLSTVFESLTKTLGLDFNSVLSPEQHFPSDFSTTGAGEAWWATMVMRDRVRRGGCVGRHSWAMLVK</sequence>
<organism evidence="1 2">
    <name type="scientific">Vaccinium darrowii</name>
    <dbReference type="NCBI Taxonomy" id="229202"/>
    <lineage>
        <taxon>Eukaryota</taxon>
        <taxon>Viridiplantae</taxon>
        <taxon>Streptophyta</taxon>
        <taxon>Embryophyta</taxon>
        <taxon>Tracheophyta</taxon>
        <taxon>Spermatophyta</taxon>
        <taxon>Magnoliopsida</taxon>
        <taxon>eudicotyledons</taxon>
        <taxon>Gunneridae</taxon>
        <taxon>Pentapetalae</taxon>
        <taxon>asterids</taxon>
        <taxon>Ericales</taxon>
        <taxon>Ericaceae</taxon>
        <taxon>Vaccinioideae</taxon>
        <taxon>Vaccinieae</taxon>
        <taxon>Vaccinium</taxon>
    </lineage>
</organism>